<sequence>MGVLLAGSTGCGQAGSTTSTVDRLRALPGVRDAAVERIALDDDYFGYQAAVDMEPDAQPPQIAIALDELARWKQTHEGDETSTAVYLDGGTTDLDQETWGEGSDGGGPTAVLATAGSHARNLANAELLVAATAALDLPVTIRDGEWRVTSRAPRATAAVIAAHPDLASSPDLIISPRIPLGEERWGRPAGFGSSRLTPELVATYDTAVANAELVREGEVSVSFVGNTSTAGLGETFDEVTGEKIEPPVGAVDIMIDLRLPGGAGPRSLAPRLVDDARWPMIRAQLDLLRTLPRGSHVWIWLQWTPRGGIAYDATRTVIEVTLGEELVGQARTPWNLQAQQYLAR</sequence>
<reference evidence="2" key="1">
    <citation type="submission" date="2018-09" db="EMBL/GenBank/DDBJ databases">
        <authorList>
            <person name="Zhu H."/>
        </authorList>
    </citation>
    <scope>NUCLEOTIDE SEQUENCE [LARGE SCALE GENOMIC DNA]</scope>
    <source>
        <strain evidence="2">K1W22B-1</strain>
    </source>
</reference>
<dbReference type="AlphaFoldDB" id="A0A3A5HE33"/>
<dbReference type="Proteomes" id="UP000276542">
    <property type="component" value="Unassembled WGS sequence"/>
</dbReference>
<gene>
    <name evidence="1" type="ORF">D4739_08810</name>
</gene>
<dbReference type="OrthoDB" id="3778625at2"/>
<dbReference type="RefSeq" id="WP_120060277.1">
    <property type="nucleotide sequence ID" value="NZ_QYRP01000002.1"/>
</dbReference>
<evidence type="ECO:0000313" key="1">
    <source>
        <dbReference type="EMBL" id="RJS46304.1"/>
    </source>
</evidence>
<proteinExistence type="predicted"/>
<evidence type="ECO:0000313" key="2">
    <source>
        <dbReference type="Proteomes" id="UP000276542"/>
    </source>
</evidence>
<accession>A0A3A5HE33</accession>
<comment type="caution">
    <text evidence="1">The sequence shown here is derived from an EMBL/GenBank/DDBJ whole genome shotgun (WGS) entry which is preliminary data.</text>
</comment>
<organism evidence="1 2">
    <name type="scientific">Nocardioides cavernaquae</name>
    <dbReference type="NCBI Taxonomy" id="2321396"/>
    <lineage>
        <taxon>Bacteria</taxon>
        <taxon>Bacillati</taxon>
        <taxon>Actinomycetota</taxon>
        <taxon>Actinomycetes</taxon>
        <taxon>Propionibacteriales</taxon>
        <taxon>Nocardioidaceae</taxon>
        <taxon>Nocardioides</taxon>
    </lineage>
</organism>
<keyword evidence="2" id="KW-1185">Reference proteome</keyword>
<name>A0A3A5HE33_9ACTN</name>
<protein>
    <submittedName>
        <fullName evidence="1">Uncharacterized protein</fullName>
    </submittedName>
</protein>
<dbReference type="EMBL" id="QYRP01000002">
    <property type="protein sequence ID" value="RJS46304.1"/>
    <property type="molecule type" value="Genomic_DNA"/>
</dbReference>